<proteinExistence type="predicted"/>
<name>A0A8B6BLI4_MYTGA</name>
<dbReference type="InterPro" id="IPR000998">
    <property type="entry name" value="MAM_dom"/>
</dbReference>
<dbReference type="PROSITE" id="PS50060">
    <property type="entry name" value="MAM_2"/>
    <property type="match status" value="1"/>
</dbReference>
<reference evidence="2" key="1">
    <citation type="submission" date="2018-11" db="EMBL/GenBank/DDBJ databases">
        <authorList>
            <person name="Alioto T."/>
            <person name="Alioto T."/>
        </authorList>
    </citation>
    <scope>NUCLEOTIDE SEQUENCE</scope>
</reference>
<evidence type="ECO:0000259" key="1">
    <source>
        <dbReference type="PROSITE" id="PS50060"/>
    </source>
</evidence>
<dbReference type="GO" id="GO:0016020">
    <property type="term" value="C:membrane"/>
    <property type="evidence" value="ECO:0007669"/>
    <property type="project" value="InterPro"/>
</dbReference>
<dbReference type="EMBL" id="UYJE01000302">
    <property type="protein sequence ID" value="VDH92092.1"/>
    <property type="molecule type" value="Genomic_DNA"/>
</dbReference>
<protein>
    <recommendedName>
        <fullName evidence="1">MAM domain-containing protein</fullName>
    </recommendedName>
</protein>
<gene>
    <name evidence="2" type="ORF">MGAL_10B001062</name>
</gene>
<evidence type="ECO:0000313" key="3">
    <source>
        <dbReference type="Proteomes" id="UP000596742"/>
    </source>
</evidence>
<dbReference type="Proteomes" id="UP000596742">
    <property type="component" value="Unassembled WGS sequence"/>
</dbReference>
<feature type="non-terminal residue" evidence="2">
    <location>
        <position position="118"/>
    </location>
</feature>
<evidence type="ECO:0000313" key="2">
    <source>
        <dbReference type="EMBL" id="VDH92092.1"/>
    </source>
</evidence>
<accession>A0A8B6BLI4</accession>
<dbReference type="AlphaFoldDB" id="A0A8B6BLI4"/>
<feature type="domain" description="MAM" evidence="1">
    <location>
        <begin position="78"/>
        <end position="118"/>
    </location>
</feature>
<comment type="caution">
    <text evidence="2">The sequence shown here is derived from an EMBL/GenBank/DDBJ whole genome shotgun (WGS) entry which is preliminary data.</text>
</comment>
<keyword evidence="3" id="KW-1185">Reference proteome</keyword>
<sequence>MSYSCDNTSFIYIIDIAIEEETSKCTKPICNLAAVDIENVKSNPCNKKNECELVIEWTTPCFSDIQHSYYNVSYTWNATCDFEASQCGFKTSSEWKRVQGGAIPIGNNQSMADHTTGT</sequence>
<organism evidence="2 3">
    <name type="scientific">Mytilus galloprovincialis</name>
    <name type="common">Mediterranean mussel</name>
    <dbReference type="NCBI Taxonomy" id="29158"/>
    <lineage>
        <taxon>Eukaryota</taxon>
        <taxon>Metazoa</taxon>
        <taxon>Spiralia</taxon>
        <taxon>Lophotrochozoa</taxon>
        <taxon>Mollusca</taxon>
        <taxon>Bivalvia</taxon>
        <taxon>Autobranchia</taxon>
        <taxon>Pteriomorphia</taxon>
        <taxon>Mytilida</taxon>
        <taxon>Mytiloidea</taxon>
        <taxon>Mytilidae</taxon>
        <taxon>Mytilinae</taxon>
        <taxon>Mytilus</taxon>
    </lineage>
</organism>